<sequence>MATPAQAASAYRYWSFWETKGSTWSYATKGPAIARPADGDVVGFRYAVSEDSGSAAKPRTKPSFDTACADTPAAGGGKKRVAVVIDFGTPKDAATKATPPKPRTDCATLPEDGTAAEALALAAKPLRTGSDGLICAIAGYPKSGCAETVDTEAEKKTKPAAEDKQDDGGPSVGLFAGAAAISILAAATIWQLRRRRT</sequence>
<keyword evidence="3" id="KW-1185">Reference proteome</keyword>
<comment type="caution">
    <text evidence="2">The sequence shown here is derived from an EMBL/GenBank/DDBJ whole genome shotgun (WGS) entry which is preliminary data.</text>
</comment>
<organism evidence="2 3">
    <name type="scientific">Streptomyces coryli</name>
    <dbReference type="NCBI Taxonomy" id="1128680"/>
    <lineage>
        <taxon>Bacteria</taxon>
        <taxon>Bacillati</taxon>
        <taxon>Actinomycetota</taxon>
        <taxon>Actinomycetes</taxon>
        <taxon>Kitasatosporales</taxon>
        <taxon>Streptomycetaceae</taxon>
        <taxon>Streptomyces</taxon>
    </lineage>
</organism>
<proteinExistence type="predicted"/>
<name>A0A6G4UAN1_9ACTN</name>
<gene>
    <name evidence="2" type="ORF">G5C51_35780</name>
</gene>
<dbReference type="NCBIfam" id="NF040672">
    <property type="entry name" value="SCO2322_fam"/>
    <property type="match status" value="1"/>
</dbReference>
<dbReference type="Proteomes" id="UP000481583">
    <property type="component" value="Unassembled WGS sequence"/>
</dbReference>
<evidence type="ECO:0000256" key="1">
    <source>
        <dbReference type="SAM" id="Phobius"/>
    </source>
</evidence>
<evidence type="ECO:0008006" key="4">
    <source>
        <dbReference type="Google" id="ProtNLM"/>
    </source>
</evidence>
<accession>A0A6G4UAN1</accession>
<evidence type="ECO:0000313" key="2">
    <source>
        <dbReference type="EMBL" id="NGN69234.1"/>
    </source>
</evidence>
<dbReference type="NCBIfam" id="NF040681">
    <property type="entry name" value="GPS-CTERM"/>
    <property type="match status" value="1"/>
</dbReference>
<dbReference type="AlphaFoldDB" id="A0A6G4UAN1"/>
<protein>
    <recommendedName>
        <fullName evidence="4">Secreted protein</fullName>
    </recommendedName>
</protein>
<keyword evidence="1" id="KW-1133">Transmembrane helix</keyword>
<reference evidence="2 3" key="1">
    <citation type="submission" date="2020-02" db="EMBL/GenBank/DDBJ databases">
        <title>Whole-genome analyses of novel actinobacteria.</title>
        <authorList>
            <person name="Sahin N."/>
        </authorList>
    </citation>
    <scope>NUCLEOTIDE SEQUENCE [LARGE SCALE GENOMIC DNA]</scope>
    <source>
        <strain evidence="2 3">A7024</strain>
    </source>
</reference>
<dbReference type="InterPro" id="IPR047703">
    <property type="entry name" value="SCO2322-like"/>
</dbReference>
<keyword evidence="1" id="KW-0472">Membrane</keyword>
<keyword evidence="1" id="KW-0812">Transmembrane</keyword>
<feature type="transmembrane region" description="Helical" evidence="1">
    <location>
        <begin position="172"/>
        <end position="192"/>
    </location>
</feature>
<dbReference type="EMBL" id="JAAKZV010000272">
    <property type="protein sequence ID" value="NGN69234.1"/>
    <property type="molecule type" value="Genomic_DNA"/>
</dbReference>
<evidence type="ECO:0000313" key="3">
    <source>
        <dbReference type="Proteomes" id="UP000481583"/>
    </source>
</evidence>
<dbReference type="InterPro" id="IPR047704">
    <property type="entry name" value="GPS-CTERM"/>
</dbReference>